<dbReference type="Proteomes" id="UP001497535">
    <property type="component" value="Unassembled WGS sequence"/>
</dbReference>
<evidence type="ECO:0000313" key="2">
    <source>
        <dbReference type="Proteomes" id="UP001497535"/>
    </source>
</evidence>
<evidence type="ECO:0000313" key="1">
    <source>
        <dbReference type="EMBL" id="CAK5043123.1"/>
    </source>
</evidence>
<protein>
    <submittedName>
        <fullName evidence="1">Uncharacterized protein</fullName>
    </submittedName>
</protein>
<dbReference type="EMBL" id="CAVMJV010000010">
    <property type="protein sequence ID" value="CAK5043123.1"/>
    <property type="molecule type" value="Genomic_DNA"/>
</dbReference>
<proteinExistence type="predicted"/>
<sequence>MYYLFVLQYLQTTFRPIYLILLLILPKLILGIVWVVCLSFFVFPGSSFSLSSLVVLDLGWRLLLLCLYYLN</sequence>
<reference evidence="1" key="1">
    <citation type="submission" date="2023-11" db="EMBL/GenBank/DDBJ databases">
        <authorList>
            <person name="Poullet M."/>
        </authorList>
    </citation>
    <scope>NUCLEOTIDE SEQUENCE</scope>
    <source>
        <strain evidence="1">E1834</strain>
    </source>
</reference>
<name>A0ACB0YED6_MELEN</name>
<keyword evidence="2" id="KW-1185">Reference proteome</keyword>
<comment type="caution">
    <text evidence="1">The sequence shown here is derived from an EMBL/GenBank/DDBJ whole genome shotgun (WGS) entry which is preliminary data.</text>
</comment>
<accession>A0ACB0YED6</accession>
<gene>
    <name evidence="1" type="ORF">MENTE1834_LOCUS11066</name>
</gene>
<organism evidence="1 2">
    <name type="scientific">Meloidogyne enterolobii</name>
    <name type="common">Root-knot nematode worm</name>
    <name type="synonym">Meloidogyne mayaguensis</name>
    <dbReference type="NCBI Taxonomy" id="390850"/>
    <lineage>
        <taxon>Eukaryota</taxon>
        <taxon>Metazoa</taxon>
        <taxon>Ecdysozoa</taxon>
        <taxon>Nematoda</taxon>
        <taxon>Chromadorea</taxon>
        <taxon>Rhabditida</taxon>
        <taxon>Tylenchina</taxon>
        <taxon>Tylenchomorpha</taxon>
        <taxon>Tylenchoidea</taxon>
        <taxon>Meloidogynidae</taxon>
        <taxon>Meloidogyninae</taxon>
        <taxon>Meloidogyne</taxon>
    </lineage>
</organism>